<proteinExistence type="predicted"/>
<evidence type="ECO:0000313" key="4">
    <source>
        <dbReference type="Proteomes" id="UP000663877"/>
    </source>
</evidence>
<dbReference type="OrthoDB" id="10416648at2759"/>
<sequence length="163" mass="19178">MMAVALYNPSICFQHDEILIDRLLFNKYNIKYKKVIQNPNEILILSSGILSQSFTQDEILCESIDFALPSCFYDQHNKNISLCHCKLSSNLYKDKSIDFNLYNYENIQKYLQLNTHQNEDAKLNKDLSFLDNINEEDFVTNICDESMKFSQFNNQIDFNELCL</sequence>
<dbReference type="EMBL" id="CAJNOM010002038">
    <property type="protein sequence ID" value="CAF1625218.1"/>
    <property type="molecule type" value="Genomic_DNA"/>
</dbReference>
<protein>
    <submittedName>
        <fullName evidence="1">Uncharacterized protein</fullName>
    </submittedName>
</protein>
<accession>A0A815NKV1</accession>
<reference evidence="1" key="1">
    <citation type="submission" date="2021-02" db="EMBL/GenBank/DDBJ databases">
        <authorList>
            <person name="Nowell W R."/>
        </authorList>
    </citation>
    <scope>NUCLEOTIDE SEQUENCE</scope>
</reference>
<dbReference type="AlphaFoldDB" id="A0A815NKV1"/>
<dbReference type="Proteomes" id="UP000663832">
    <property type="component" value="Unassembled WGS sequence"/>
</dbReference>
<comment type="caution">
    <text evidence="1">The sequence shown here is derived from an EMBL/GenBank/DDBJ whole genome shotgun (WGS) entry which is preliminary data.</text>
</comment>
<dbReference type="Proteomes" id="UP000663877">
    <property type="component" value="Unassembled WGS sequence"/>
</dbReference>
<evidence type="ECO:0000313" key="3">
    <source>
        <dbReference type="Proteomes" id="UP000663832"/>
    </source>
</evidence>
<evidence type="ECO:0000313" key="1">
    <source>
        <dbReference type="EMBL" id="CAF1433421.1"/>
    </source>
</evidence>
<evidence type="ECO:0000313" key="2">
    <source>
        <dbReference type="EMBL" id="CAF1625218.1"/>
    </source>
</evidence>
<dbReference type="EMBL" id="CAJNOI010001704">
    <property type="protein sequence ID" value="CAF1433421.1"/>
    <property type="molecule type" value="Genomic_DNA"/>
</dbReference>
<gene>
    <name evidence="1" type="ORF">BJG266_LOCUS39469</name>
    <name evidence="2" type="ORF">QVE165_LOCUS56378</name>
</gene>
<keyword evidence="3" id="KW-1185">Reference proteome</keyword>
<organism evidence="1 4">
    <name type="scientific">Adineta steineri</name>
    <dbReference type="NCBI Taxonomy" id="433720"/>
    <lineage>
        <taxon>Eukaryota</taxon>
        <taxon>Metazoa</taxon>
        <taxon>Spiralia</taxon>
        <taxon>Gnathifera</taxon>
        <taxon>Rotifera</taxon>
        <taxon>Eurotatoria</taxon>
        <taxon>Bdelloidea</taxon>
        <taxon>Adinetida</taxon>
        <taxon>Adinetidae</taxon>
        <taxon>Adineta</taxon>
    </lineage>
</organism>
<name>A0A815NKV1_9BILA</name>